<dbReference type="PROSITE" id="PS00466">
    <property type="entry name" value="ZF_TFIIS_1"/>
    <property type="match status" value="1"/>
</dbReference>
<evidence type="ECO:0000256" key="9">
    <source>
        <dbReference type="ARBA" id="ARBA00022833"/>
    </source>
</evidence>
<dbReference type="GO" id="GO:0006351">
    <property type="term" value="P:DNA-templated transcription"/>
    <property type="evidence" value="ECO:0007669"/>
    <property type="project" value="InterPro"/>
</dbReference>
<evidence type="ECO:0000256" key="4">
    <source>
        <dbReference type="ARBA" id="ARBA00022478"/>
    </source>
</evidence>
<organism evidence="15">
    <name type="scientific">Rousettus bat poxvirus</name>
    <dbReference type="NCBI Taxonomy" id="3141933"/>
    <lineage>
        <taxon>Viruses</taxon>
        <taxon>Varidnaviria</taxon>
        <taxon>Bamfordvirae</taxon>
        <taxon>Nucleocytoviricota</taxon>
        <taxon>Pokkesviricetes</taxon>
        <taxon>Chitovirales</taxon>
        <taxon>Poxviridae</taxon>
    </lineage>
</organism>
<evidence type="ECO:0000256" key="6">
    <source>
        <dbReference type="ARBA" id="ARBA00022695"/>
    </source>
</evidence>
<evidence type="ECO:0000256" key="2">
    <source>
        <dbReference type="ARBA" id="ARBA00012418"/>
    </source>
</evidence>
<dbReference type="GO" id="GO:0003899">
    <property type="term" value="F:DNA-directed RNA polymerase activity"/>
    <property type="evidence" value="ECO:0007669"/>
    <property type="project" value="UniProtKB-EC"/>
</dbReference>
<evidence type="ECO:0000259" key="14">
    <source>
        <dbReference type="PROSITE" id="PS51133"/>
    </source>
</evidence>
<sequence length="199" mass="22720">MEILNIQSAFQPEMAAIDMRAIIAQYVSDADTVERLVAWATAKAAVFYLRNISNTKANIEETKFATVNNIGIEHSKDTKYKLSYRNKPLIPTNSEYKEICELIKTTSGSDRETLQYLLFGIKCVRAGVEYDIEKIQDYNYNQYFKVLDSRGNVRCPVCHGEDTTPIILQTRASDEAPTVRYVCKDCNKHFAPPKFVSRQ</sequence>
<dbReference type="SUPFAM" id="SSF57783">
    <property type="entry name" value="Zinc beta-ribbon"/>
    <property type="match status" value="1"/>
</dbReference>
<dbReference type="PROSITE" id="PS51133">
    <property type="entry name" value="ZF_TFIIS_2"/>
    <property type="match status" value="1"/>
</dbReference>
<evidence type="ECO:0000256" key="11">
    <source>
        <dbReference type="ARBA" id="ARBA00048552"/>
    </source>
</evidence>
<name>A0AAU7E297_9POXV</name>
<dbReference type="Gene3D" id="2.20.25.10">
    <property type="match status" value="1"/>
</dbReference>
<evidence type="ECO:0000256" key="8">
    <source>
        <dbReference type="ARBA" id="ARBA00022771"/>
    </source>
</evidence>
<dbReference type="InterPro" id="IPR001222">
    <property type="entry name" value="Znf_TFIIS"/>
</dbReference>
<dbReference type="GO" id="GO:0008270">
    <property type="term" value="F:zinc ion binding"/>
    <property type="evidence" value="ECO:0007669"/>
    <property type="project" value="UniProtKB-UniRule"/>
</dbReference>
<dbReference type="InterPro" id="IPR024394">
    <property type="entry name" value="RNA_pol_30_chordopoxvir-type_N"/>
</dbReference>
<keyword evidence="5 12" id="KW-0808">Transferase</keyword>
<keyword evidence="7" id="KW-0479">Metal-binding</keyword>
<accession>A0AAU7E297</accession>
<evidence type="ECO:0000256" key="13">
    <source>
        <dbReference type="PROSITE-ProRule" id="PRU00472"/>
    </source>
</evidence>
<keyword evidence="4 12" id="KW-0240">DNA-directed RNA polymerase</keyword>
<evidence type="ECO:0000256" key="7">
    <source>
        <dbReference type="ARBA" id="ARBA00022723"/>
    </source>
</evidence>
<protein>
    <recommendedName>
        <fullName evidence="3 12">DNA-directed RNA polymerase 30 kDa polypeptide</fullName>
        <ecNumber evidence="2 12">2.7.7.6</ecNumber>
    </recommendedName>
</protein>
<evidence type="ECO:0000256" key="5">
    <source>
        <dbReference type="ARBA" id="ARBA00022679"/>
    </source>
</evidence>
<comment type="catalytic activity">
    <reaction evidence="11 12">
        <text>RNA(n) + a ribonucleoside 5'-triphosphate = RNA(n+1) + diphosphate</text>
        <dbReference type="Rhea" id="RHEA:21248"/>
        <dbReference type="Rhea" id="RHEA-COMP:14527"/>
        <dbReference type="Rhea" id="RHEA-COMP:17342"/>
        <dbReference type="ChEBI" id="CHEBI:33019"/>
        <dbReference type="ChEBI" id="CHEBI:61557"/>
        <dbReference type="ChEBI" id="CHEBI:140395"/>
        <dbReference type="EC" id="2.7.7.6"/>
    </reaction>
</comment>
<dbReference type="Pfam" id="PF01096">
    <property type="entry name" value="Zn_ribbon_TFIIS"/>
    <property type="match status" value="1"/>
</dbReference>
<keyword evidence="10 12" id="KW-0804">Transcription</keyword>
<reference evidence="15" key="1">
    <citation type="journal article" date="2024" name="Microbiome">
        <title>Substantial viral diversity in bats and rodents from East Africa: insights into evolution, recombination, and cocirculation.</title>
        <authorList>
            <person name="Wang D."/>
            <person name="Yang X."/>
            <person name="Ren Z."/>
            <person name="Hu B."/>
            <person name="Zhao H."/>
            <person name="Yang K."/>
            <person name="Shi P."/>
            <person name="Zhang Z."/>
            <person name="Feng Q."/>
            <person name="Nawenja C.V."/>
            <person name="Obanda V."/>
            <person name="Robert K."/>
            <person name="Nalikka B."/>
            <person name="Waruhiu C.N."/>
            <person name="Ochola G.O."/>
            <person name="Onyuok S.O."/>
            <person name="Ochieng H."/>
            <person name="Li B."/>
            <person name="Zhu Y."/>
            <person name="Si H."/>
            <person name="Yin J."/>
            <person name="Kristiansen K."/>
            <person name="Jin X."/>
            <person name="Xu X."/>
            <person name="Xiao M."/>
            <person name="Agwanda B."/>
            <person name="Ommeh S."/>
            <person name="Li J."/>
            <person name="Shi Z.L."/>
        </authorList>
    </citation>
    <scope>NUCLEOTIDE SEQUENCE</scope>
    <source>
        <strain evidence="15">1A/Uganda/UGR70/2019</strain>
    </source>
</reference>
<keyword evidence="9" id="KW-0862">Zinc</keyword>
<evidence type="ECO:0000256" key="12">
    <source>
        <dbReference type="PIRNR" id="PIRNR000745"/>
    </source>
</evidence>
<dbReference type="GO" id="GO:0000428">
    <property type="term" value="C:DNA-directed RNA polymerase complex"/>
    <property type="evidence" value="ECO:0007669"/>
    <property type="project" value="UniProtKB-UniRule"/>
</dbReference>
<dbReference type="Pfam" id="PF12410">
    <property type="entry name" value="rpo30_N"/>
    <property type="match status" value="1"/>
</dbReference>
<dbReference type="PIRSF" id="PIRSF000745">
    <property type="entry name" value="VAC_RPO30"/>
    <property type="match status" value="1"/>
</dbReference>
<feature type="domain" description="TFIIS-type" evidence="14">
    <location>
        <begin position="151"/>
        <end position="191"/>
    </location>
</feature>
<proteinExistence type="inferred from homology"/>
<evidence type="ECO:0000256" key="3">
    <source>
        <dbReference type="ARBA" id="ARBA00014911"/>
    </source>
</evidence>
<dbReference type="EMBL" id="PP711852">
    <property type="protein sequence ID" value="XBH23782.1"/>
    <property type="molecule type" value="Genomic_DNA"/>
</dbReference>
<keyword evidence="6 12" id="KW-0548">Nucleotidyltransferase</keyword>
<evidence type="ECO:0000256" key="10">
    <source>
        <dbReference type="ARBA" id="ARBA00023163"/>
    </source>
</evidence>
<dbReference type="EC" id="2.7.7.6" evidence="2 12"/>
<evidence type="ECO:0000256" key="1">
    <source>
        <dbReference type="ARBA" id="ARBA00006144"/>
    </source>
</evidence>
<dbReference type="GO" id="GO:0003677">
    <property type="term" value="F:DNA binding"/>
    <property type="evidence" value="ECO:0007669"/>
    <property type="project" value="UniProtKB-UniRule"/>
</dbReference>
<keyword evidence="8 13" id="KW-0863">Zinc-finger</keyword>
<reference evidence="15" key="2">
    <citation type="submission" date="2024-02" db="EMBL/GenBank/DDBJ databases">
        <authorList>
            <person name="Hu B."/>
        </authorList>
    </citation>
    <scope>NUCLEOTIDE SEQUENCE</scope>
    <source>
        <strain evidence="15">1A/Uganda/UGR70/2019</strain>
    </source>
</reference>
<comment type="similarity">
    <text evidence="1 12">Belongs to the poxviridae DNA-directed RNA polymerase 30 kDa subunit family.</text>
</comment>
<dbReference type="InterPro" id="IPR009162">
    <property type="entry name" value="RNA_pol_30_chordopoxvir-type"/>
</dbReference>
<dbReference type="SMART" id="SM00440">
    <property type="entry name" value="ZnF_C2C2"/>
    <property type="match status" value="1"/>
</dbReference>
<evidence type="ECO:0000313" key="15">
    <source>
        <dbReference type="EMBL" id="XBH23782.1"/>
    </source>
</evidence>